<dbReference type="AlphaFoldDB" id="A0A1S3BSV3"/>
<dbReference type="Proteomes" id="UP001652600">
    <property type="component" value="Chromosome 1"/>
</dbReference>
<dbReference type="EnsemblPlants" id="MELO3C015993.2.1">
    <property type="protein sequence ID" value="MELO3C015993.2.1"/>
    <property type="gene ID" value="MELO3C015993.2"/>
</dbReference>
<dbReference type="Gene3D" id="2.30.240.10">
    <property type="entry name" value="At5g01610-like"/>
    <property type="match status" value="1"/>
</dbReference>
<dbReference type="OrthoDB" id="1897482at2759"/>
<sequence>MSFSKLLASLLLLASISLSTSLISDPKTLTAYDILQQYGFPVGILPIGATGYELNRATGEFSLYLNQRCKFKIDSYELEYKSTVQGVISQGRIRKLKGVSVKIVLLWLSIVEVVNDGDDLQFSVGIASANFPLDSFYESPRCGCGFDCDNGAGSLVSAS</sequence>
<dbReference type="SUPFAM" id="SSF141562">
    <property type="entry name" value="At5g01610-like"/>
    <property type="match status" value="1"/>
</dbReference>
<dbReference type="KEGG" id="cmo:103492801"/>
<reference evidence="3" key="3">
    <citation type="submission" date="2025-05" db="UniProtKB">
        <authorList>
            <consortium name="RefSeq"/>
        </authorList>
    </citation>
    <scope>NUCLEOTIDE SEQUENCE [LARGE SCALE GENOMIC DNA]</scope>
</reference>
<dbReference type="InterPro" id="IPR007493">
    <property type="entry name" value="DUF538"/>
</dbReference>
<evidence type="ECO:0000256" key="1">
    <source>
        <dbReference type="SAM" id="SignalP"/>
    </source>
</evidence>
<dbReference type="SMR" id="A0A1S3BSV3"/>
<gene>
    <name evidence="4" type="primary">LOC103492801</name>
    <name evidence="2" type="synonym">103492801</name>
</gene>
<feature type="chain" id="PRO_5044565369" evidence="1">
    <location>
        <begin position="22"/>
        <end position="159"/>
    </location>
</feature>
<reference evidence="2" key="1">
    <citation type="submission" date="2023-03" db="UniProtKB">
        <authorList>
            <consortium name="EnsemblPlants"/>
        </authorList>
    </citation>
    <scope>IDENTIFICATION</scope>
</reference>
<dbReference type="Gramene" id="MELO3C015993.2.1">
    <property type="protein sequence ID" value="MELO3C015993.2.1"/>
    <property type="gene ID" value="MELO3C015993.2"/>
</dbReference>
<name>A0A1S3BSV3_CUCME</name>
<dbReference type="PANTHER" id="PTHR31676:SF196">
    <property type="entry name" value="DUF538 FAMILY PROTEIN"/>
    <property type="match status" value="1"/>
</dbReference>
<dbReference type="Pfam" id="PF04398">
    <property type="entry name" value="DUF538"/>
    <property type="match status" value="1"/>
</dbReference>
<dbReference type="PANTHER" id="PTHR31676">
    <property type="entry name" value="T31J12.3 PROTEIN-RELATED"/>
    <property type="match status" value="1"/>
</dbReference>
<proteinExistence type="predicted"/>
<reference evidence="4" key="2">
    <citation type="submission" date="2025-04" db="UniProtKB">
        <authorList>
            <consortium name="RefSeq"/>
        </authorList>
    </citation>
    <scope>IDENTIFICATION</scope>
</reference>
<evidence type="ECO:0000313" key="4">
    <source>
        <dbReference type="RefSeq" id="XP_008451556.1"/>
    </source>
</evidence>
<keyword evidence="3" id="KW-1185">Reference proteome</keyword>
<accession>A0A1S3BSV3</accession>
<dbReference type="RefSeq" id="XP_008451556.1">
    <property type="nucleotide sequence ID" value="XM_008453334.2"/>
</dbReference>
<dbReference type="InterPro" id="IPR036758">
    <property type="entry name" value="At5g01610-like"/>
</dbReference>
<evidence type="ECO:0000313" key="3">
    <source>
        <dbReference type="Proteomes" id="UP001652600"/>
    </source>
</evidence>
<dbReference type="GeneID" id="103492801"/>
<evidence type="ECO:0000313" key="2">
    <source>
        <dbReference type="EnsemblPlants" id="MELO3C015993.2.1"/>
    </source>
</evidence>
<dbReference type="eggNOG" id="ENOG502S1EA">
    <property type="taxonomic scope" value="Eukaryota"/>
</dbReference>
<feature type="signal peptide" evidence="1">
    <location>
        <begin position="1"/>
        <end position="21"/>
    </location>
</feature>
<organism evidence="3 4">
    <name type="scientific">Cucumis melo</name>
    <name type="common">Muskmelon</name>
    <dbReference type="NCBI Taxonomy" id="3656"/>
    <lineage>
        <taxon>Eukaryota</taxon>
        <taxon>Viridiplantae</taxon>
        <taxon>Streptophyta</taxon>
        <taxon>Embryophyta</taxon>
        <taxon>Tracheophyta</taxon>
        <taxon>Spermatophyta</taxon>
        <taxon>Magnoliopsida</taxon>
        <taxon>eudicotyledons</taxon>
        <taxon>Gunneridae</taxon>
        <taxon>Pentapetalae</taxon>
        <taxon>rosids</taxon>
        <taxon>fabids</taxon>
        <taxon>Cucurbitales</taxon>
        <taxon>Cucurbitaceae</taxon>
        <taxon>Benincaseae</taxon>
        <taxon>Cucumis</taxon>
    </lineage>
</organism>
<keyword evidence="1" id="KW-0732">Signal</keyword>
<protein>
    <submittedName>
        <fullName evidence="4">Uncharacterized protein LOC103492801</fullName>
    </submittedName>
</protein>
<dbReference type="InParanoid" id="A0A1S3BSV3"/>